<evidence type="ECO:0000256" key="6">
    <source>
        <dbReference type="ARBA" id="ARBA00022692"/>
    </source>
</evidence>
<evidence type="ECO:0000259" key="17">
    <source>
        <dbReference type="Pfam" id="PF00593"/>
    </source>
</evidence>
<keyword evidence="7 16" id="KW-0732">Signal</keyword>
<comment type="similarity">
    <text evidence="2 14 15">Belongs to the TonB-dependent receptor family.</text>
</comment>
<keyword evidence="5" id="KW-0410">Iron transport</keyword>
<evidence type="ECO:0000256" key="12">
    <source>
        <dbReference type="ARBA" id="ARBA00023170"/>
    </source>
</evidence>
<dbReference type="AlphaFoldDB" id="A0A6S7A9H4"/>
<accession>A0A6S7A9H4</accession>
<dbReference type="PROSITE" id="PS52016">
    <property type="entry name" value="TONB_DEPENDENT_REC_3"/>
    <property type="match status" value="1"/>
</dbReference>
<proteinExistence type="inferred from homology"/>
<protein>
    <submittedName>
        <fullName evidence="19">Ferrichrome outer membrane transporter/phage receptor</fullName>
    </submittedName>
</protein>
<dbReference type="RefSeq" id="WP_175170389.1">
    <property type="nucleotide sequence ID" value="NZ_CADIJQ010000005.1"/>
</dbReference>
<dbReference type="InterPro" id="IPR036942">
    <property type="entry name" value="Beta-barrel_TonB_sf"/>
</dbReference>
<keyword evidence="12 19" id="KW-0675">Receptor</keyword>
<feature type="chain" id="PRO_5028863203" evidence="16">
    <location>
        <begin position="25"/>
        <end position="740"/>
    </location>
</feature>
<evidence type="ECO:0000256" key="1">
    <source>
        <dbReference type="ARBA" id="ARBA00004571"/>
    </source>
</evidence>
<dbReference type="InterPro" id="IPR037066">
    <property type="entry name" value="Plug_dom_sf"/>
</dbReference>
<evidence type="ECO:0000313" key="20">
    <source>
        <dbReference type="Proteomes" id="UP000494269"/>
    </source>
</evidence>
<dbReference type="GO" id="GO:0015344">
    <property type="term" value="F:siderophore uptake transmembrane transporter activity"/>
    <property type="evidence" value="ECO:0007669"/>
    <property type="project" value="TreeGrafter"/>
</dbReference>
<evidence type="ECO:0000256" key="14">
    <source>
        <dbReference type="PROSITE-ProRule" id="PRU01360"/>
    </source>
</evidence>
<evidence type="ECO:0000256" key="8">
    <source>
        <dbReference type="ARBA" id="ARBA00023004"/>
    </source>
</evidence>
<keyword evidence="6 14" id="KW-0812">Transmembrane</keyword>
<dbReference type="PANTHER" id="PTHR32552">
    <property type="entry name" value="FERRICHROME IRON RECEPTOR-RELATED"/>
    <property type="match status" value="1"/>
</dbReference>
<dbReference type="SUPFAM" id="SSF56935">
    <property type="entry name" value="Porins"/>
    <property type="match status" value="1"/>
</dbReference>
<comment type="subcellular location">
    <subcellularLocation>
        <location evidence="1 14">Cell outer membrane</location>
        <topology evidence="1 14">Multi-pass membrane protein</topology>
    </subcellularLocation>
</comment>
<dbReference type="PANTHER" id="PTHR32552:SF68">
    <property type="entry name" value="FERRICHROME OUTER MEMBRANE TRANSPORTER_PHAGE RECEPTOR"/>
    <property type="match status" value="1"/>
</dbReference>
<dbReference type="FunFam" id="2.40.170.20:FF:000005">
    <property type="entry name" value="TonB-dependent siderophore receptor"/>
    <property type="match status" value="1"/>
</dbReference>
<dbReference type="CDD" id="cd01347">
    <property type="entry name" value="ligand_gated_channel"/>
    <property type="match status" value="1"/>
</dbReference>
<evidence type="ECO:0000256" key="13">
    <source>
        <dbReference type="ARBA" id="ARBA00023237"/>
    </source>
</evidence>
<dbReference type="Pfam" id="PF07715">
    <property type="entry name" value="Plug"/>
    <property type="match status" value="1"/>
</dbReference>
<evidence type="ECO:0000256" key="16">
    <source>
        <dbReference type="SAM" id="SignalP"/>
    </source>
</evidence>
<evidence type="ECO:0000256" key="3">
    <source>
        <dbReference type="ARBA" id="ARBA00022448"/>
    </source>
</evidence>
<evidence type="ECO:0000256" key="7">
    <source>
        <dbReference type="ARBA" id="ARBA00022729"/>
    </source>
</evidence>
<keyword evidence="9" id="KW-0406">Ion transport</keyword>
<reference evidence="19 20" key="1">
    <citation type="submission" date="2020-04" db="EMBL/GenBank/DDBJ databases">
        <authorList>
            <person name="De Canck E."/>
        </authorList>
    </citation>
    <scope>NUCLEOTIDE SEQUENCE [LARGE SCALE GENOMIC DNA]</scope>
    <source>
        <strain evidence="19 20">LMG 3441</strain>
    </source>
</reference>
<gene>
    <name evidence="19" type="primary">fhuA_4</name>
    <name evidence="19" type="ORF">LMG3441_03312</name>
</gene>
<dbReference type="InterPro" id="IPR010105">
    <property type="entry name" value="TonB_sidphr_rcpt"/>
</dbReference>
<keyword evidence="13 14" id="KW-0998">Cell outer membrane</keyword>
<dbReference type="GO" id="GO:0038023">
    <property type="term" value="F:signaling receptor activity"/>
    <property type="evidence" value="ECO:0007669"/>
    <property type="project" value="InterPro"/>
</dbReference>
<dbReference type="InterPro" id="IPR039426">
    <property type="entry name" value="TonB-dep_rcpt-like"/>
</dbReference>
<feature type="domain" description="TonB-dependent receptor-like beta-barrel" evidence="17">
    <location>
        <begin position="252"/>
        <end position="708"/>
    </location>
</feature>
<evidence type="ECO:0000256" key="9">
    <source>
        <dbReference type="ARBA" id="ARBA00023065"/>
    </source>
</evidence>
<evidence type="ECO:0000256" key="2">
    <source>
        <dbReference type="ARBA" id="ARBA00009810"/>
    </source>
</evidence>
<dbReference type="InterPro" id="IPR012910">
    <property type="entry name" value="Plug_dom"/>
</dbReference>
<evidence type="ECO:0000259" key="18">
    <source>
        <dbReference type="Pfam" id="PF07715"/>
    </source>
</evidence>
<keyword evidence="4 14" id="KW-1134">Transmembrane beta strand</keyword>
<evidence type="ECO:0000256" key="15">
    <source>
        <dbReference type="RuleBase" id="RU003357"/>
    </source>
</evidence>
<dbReference type="Pfam" id="PF00593">
    <property type="entry name" value="TonB_dep_Rec_b-barrel"/>
    <property type="match status" value="1"/>
</dbReference>
<dbReference type="GO" id="GO:0015891">
    <property type="term" value="P:siderophore transport"/>
    <property type="evidence" value="ECO:0007669"/>
    <property type="project" value="InterPro"/>
</dbReference>
<evidence type="ECO:0000313" key="19">
    <source>
        <dbReference type="EMBL" id="CAB3714160.1"/>
    </source>
</evidence>
<dbReference type="Gene3D" id="2.40.170.20">
    <property type="entry name" value="TonB-dependent receptor, beta-barrel domain"/>
    <property type="match status" value="1"/>
</dbReference>
<feature type="signal peptide" evidence="16">
    <location>
        <begin position="1"/>
        <end position="24"/>
    </location>
</feature>
<keyword evidence="3 14" id="KW-0813">Transport</keyword>
<keyword evidence="20" id="KW-1185">Reference proteome</keyword>
<keyword evidence="11 14" id="KW-0472">Membrane</keyword>
<sequence>MSFSVKPLPLALLAALAASVPAAAQTTQTGQAAPGAATGVTTLAPVLVQGARDASPTSGADYVATRSRSGTKSDAALIDTPQTINVITRNEMDERGVTSVAQAVRYTPGVFAQYGDNDVRYDWLTVRGFTPSRYLDGLLLPFGARGYSQPRIDTYGLERIEILKGPSSGLYGQSAPGGLVNMTSKRPTAEPFNEVVLQAGSFNRYQGAFDFSGPADEEGKFLYRLTGTLRDSDTQYQHVDDERQFIAPSFTWRPSSDTSLNLSAQYQKITSHGGGGAPVLPVIGTLEKSATAGYIPRDRFVGEPGYDIFTNEQAMVGYTLDHRMNDTWSLRQSARYTNVDTNTRRVQIGAMLSDTQAVRYAWAFPETSHTFQIDNQLNAKFNAGPTRHDVTFGLDYLREKSRYNESSLGLMLPPASPLFNVFDPDYGTPVTRPATANKINMTRSQLGLYAQDQIELDRLRFTFAGRYDWTEGTTNNGVAGSGGQWAWTSRTADADRFTGRAGVTYRFDNGIAPYFSYSTSFQPMTGITRDGSPLKPTTGEQYEAGVKYQPDGYASFVTLSAFQITQKNVSTPDPVNTSFVVQTGEAQVQGIELEGKASFDNGLDLTMSYALSDSEVTKTNVAAQRGNQMIFVPRHQAALWADYTLRDGPLQGVGVGAGVTYRGGFYGDLNNRYAIPAVTLVDATIRYDLGRASPSLAGAQVALNVSNLFDKRYVANCLGTAVSCYWGAERTVMATLRYRW</sequence>
<keyword evidence="8" id="KW-0408">Iron</keyword>
<evidence type="ECO:0000256" key="10">
    <source>
        <dbReference type="ARBA" id="ARBA00023077"/>
    </source>
</evidence>
<evidence type="ECO:0000256" key="11">
    <source>
        <dbReference type="ARBA" id="ARBA00023136"/>
    </source>
</evidence>
<feature type="domain" description="TonB-dependent receptor plug" evidence="18">
    <location>
        <begin position="77"/>
        <end position="178"/>
    </location>
</feature>
<evidence type="ECO:0000256" key="4">
    <source>
        <dbReference type="ARBA" id="ARBA00022452"/>
    </source>
</evidence>
<dbReference type="InterPro" id="IPR000531">
    <property type="entry name" value="Beta-barrel_TonB"/>
</dbReference>
<dbReference type="GO" id="GO:0009279">
    <property type="term" value="C:cell outer membrane"/>
    <property type="evidence" value="ECO:0007669"/>
    <property type="project" value="UniProtKB-SubCell"/>
</dbReference>
<dbReference type="EMBL" id="CADIJQ010000005">
    <property type="protein sequence ID" value="CAB3714160.1"/>
    <property type="molecule type" value="Genomic_DNA"/>
</dbReference>
<name>A0A6S7A9H4_9BURK</name>
<dbReference type="NCBIfam" id="TIGR01783">
    <property type="entry name" value="TonB-siderophor"/>
    <property type="match status" value="1"/>
</dbReference>
<dbReference type="Gene3D" id="2.170.130.10">
    <property type="entry name" value="TonB-dependent receptor, plug domain"/>
    <property type="match status" value="1"/>
</dbReference>
<organism evidence="19 20">
    <name type="scientific">Achromobacter kerstersii</name>
    <dbReference type="NCBI Taxonomy" id="1353890"/>
    <lineage>
        <taxon>Bacteria</taxon>
        <taxon>Pseudomonadati</taxon>
        <taxon>Pseudomonadota</taxon>
        <taxon>Betaproteobacteria</taxon>
        <taxon>Burkholderiales</taxon>
        <taxon>Alcaligenaceae</taxon>
        <taxon>Achromobacter</taxon>
    </lineage>
</organism>
<keyword evidence="10 15" id="KW-0798">TonB box</keyword>
<evidence type="ECO:0000256" key="5">
    <source>
        <dbReference type="ARBA" id="ARBA00022496"/>
    </source>
</evidence>
<dbReference type="FunFam" id="2.170.130.10:FF:000001">
    <property type="entry name" value="Catecholate siderophore TonB-dependent receptor"/>
    <property type="match status" value="1"/>
</dbReference>
<dbReference type="Proteomes" id="UP000494269">
    <property type="component" value="Unassembled WGS sequence"/>
</dbReference>